<keyword evidence="1" id="KW-0560">Oxidoreductase</keyword>
<reference evidence="2" key="1">
    <citation type="submission" date="2017-06" db="EMBL/GenBank/DDBJ databases">
        <authorList>
            <person name="Varghese N."/>
            <person name="Submissions S."/>
        </authorList>
    </citation>
    <scope>NUCLEOTIDE SEQUENCE [LARGE SCALE GENOMIC DNA]</scope>
    <source>
        <strain evidence="2">DSM 45207</strain>
    </source>
</reference>
<protein>
    <submittedName>
        <fullName evidence="1">Alkylhydroperoxidase AhpD family core domain-containing protein</fullName>
    </submittedName>
</protein>
<dbReference type="Proteomes" id="UP000198348">
    <property type="component" value="Unassembled WGS sequence"/>
</dbReference>
<keyword evidence="2" id="KW-1185">Reference proteome</keyword>
<keyword evidence="1" id="KW-0575">Peroxidase</keyword>
<proteinExistence type="predicted"/>
<dbReference type="AlphaFoldDB" id="A0A238VB46"/>
<organism evidence="1 2">
    <name type="scientific">Haloechinothrix alba</name>
    <dbReference type="NCBI Taxonomy" id="664784"/>
    <lineage>
        <taxon>Bacteria</taxon>
        <taxon>Bacillati</taxon>
        <taxon>Actinomycetota</taxon>
        <taxon>Actinomycetes</taxon>
        <taxon>Pseudonocardiales</taxon>
        <taxon>Pseudonocardiaceae</taxon>
        <taxon>Haloechinothrix</taxon>
    </lineage>
</organism>
<sequence length="351" mass="37728">MTRKLVRVALRRSQAQVHHVTPVAPGAARGRVAEVYRQVERDFGMLAPPVILHSPAPDVLASGWLMLRETLLVDGRAGRAAKETVAAAVSEGNRCPYCVDVHSATRDSLPSPKGGDALAGWAGKCAEQRRCPRDRPPFPRDQLAELAGVVVTFQYLNRMVTLFLGDSPIPVEVPEAARWHARRLLGRFIRPGRRKRIRPGASLHLLPAALVPDELSWSTREHGVATALARACAAISRAGERSVPAGVRAVVDAELAAWRGEPRGPSRAWVTSAASSLAADERPAAHLALLTAMAPYQVDGAVIEDFRDRNGGDRELVEVTAWASMAAARRVGAWLGPSTVREDDGSPAGHA</sequence>
<dbReference type="EMBL" id="FZNW01000002">
    <property type="protein sequence ID" value="SNR31630.1"/>
    <property type="molecule type" value="Genomic_DNA"/>
</dbReference>
<evidence type="ECO:0000313" key="2">
    <source>
        <dbReference type="Proteomes" id="UP000198348"/>
    </source>
</evidence>
<evidence type="ECO:0000313" key="1">
    <source>
        <dbReference type="EMBL" id="SNR31630.1"/>
    </source>
</evidence>
<dbReference type="Gene3D" id="1.20.1290.10">
    <property type="entry name" value="AhpD-like"/>
    <property type="match status" value="1"/>
</dbReference>
<accession>A0A238VB46</accession>
<dbReference type="OrthoDB" id="3342615at2"/>
<name>A0A238VB46_9PSEU</name>
<dbReference type="RefSeq" id="WP_089299675.1">
    <property type="nucleotide sequence ID" value="NZ_FZNW01000002.1"/>
</dbReference>
<dbReference type="InterPro" id="IPR029032">
    <property type="entry name" value="AhpD-like"/>
</dbReference>
<dbReference type="SUPFAM" id="SSF69118">
    <property type="entry name" value="AhpD-like"/>
    <property type="match status" value="1"/>
</dbReference>
<dbReference type="GO" id="GO:0004601">
    <property type="term" value="F:peroxidase activity"/>
    <property type="evidence" value="ECO:0007669"/>
    <property type="project" value="UniProtKB-KW"/>
</dbReference>
<gene>
    <name evidence="1" type="ORF">SAMN06265360_1028</name>
</gene>